<feature type="domain" description="Cyclic nucleotide-binding" evidence="1">
    <location>
        <begin position="51"/>
        <end position="136"/>
    </location>
</feature>
<evidence type="ECO:0000313" key="3">
    <source>
        <dbReference type="Proteomes" id="UP000426027"/>
    </source>
</evidence>
<dbReference type="InterPro" id="IPR014710">
    <property type="entry name" value="RmlC-like_jellyroll"/>
</dbReference>
<dbReference type="SUPFAM" id="SSF51206">
    <property type="entry name" value="cAMP-binding domain-like"/>
    <property type="match status" value="1"/>
</dbReference>
<dbReference type="Pfam" id="PF00027">
    <property type="entry name" value="cNMP_binding"/>
    <property type="match status" value="1"/>
</dbReference>
<evidence type="ECO:0000259" key="1">
    <source>
        <dbReference type="Pfam" id="PF00027"/>
    </source>
</evidence>
<dbReference type="Proteomes" id="UP000426027">
    <property type="component" value="Chromosome"/>
</dbReference>
<dbReference type="Gene3D" id="2.60.120.10">
    <property type="entry name" value="Jelly Rolls"/>
    <property type="match status" value="1"/>
</dbReference>
<proteinExistence type="predicted"/>
<dbReference type="KEGG" id="fls:GLV81_13765"/>
<dbReference type="InterPro" id="IPR018490">
    <property type="entry name" value="cNMP-bd_dom_sf"/>
</dbReference>
<dbReference type="EMBL" id="CP046566">
    <property type="protein sequence ID" value="QGW29024.1"/>
    <property type="molecule type" value="Genomic_DNA"/>
</dbReference>
<organism evidence="2 3">
    <name type="scientific">Phnomibacter ginsenosidimutans</name>
    <dbReference type="NCBI Taxonomy" id="2676868"/>
    <lineage>
        <taxon>Bacteria</taxon>
        <taxon>Pseudomonadati</taxon>
        <taxon>Bacteroidota</taxon>
        <taxon>Chitinophagia</taxon>
        <taxon>Chitinophagales</taxon>
        <taxon>Chitinophagaceae</taxon>
        <taxon>Phnomibacter</taxon>
    </lineage>
</organism>
<evidence type="ECO:0000313" key="2">
    <source>
        <dbReference type="EMBL" id="QGW29024.1"/>
    </source>
</evidence>
<reference evidence="2 3" key="1">
    <citation type="submission" date="2019-11" db="EMBL/GenBank/DDBJ databases">
        <authorList>
            <person name="Im W.T."/>
        </authorList>
    </citation>
    <scope>NUCLEOTIDE SEQUENCE [LARGE SCALE GENOMIC DNA]</scope>
    <source>
        <strain evidence="2 3">SB-02</strain>
    </source>
</reference>
<dbReference type="InterPro" id="IPR000595">
    <property type="entry name" value="cNMP-bd_dom"/>
</dbReference>
<dbReference type="RefSeq" id="WP_157479377.1">
    <property type="nucleotide sequence ID" value="NZ_CP046566.1"/>
</dbReference>
<dbReference type="CDD" id="cd00038">
    <property type="entry name" value="CAP_ED"/>
    <property type="match status" value="1"/>
</dbReference>
<sequence>MTPSVEGLYFVEKTRIAVPAGSILPSAFLRFFHPISDKAARFIDSKAFQCSVPKNKFLLRSGQTCPYLFLVNKGLFRGYILDGKTEVTTWITAENDLVSSISSFFDQSPSLENIQALEDGELIGIHFDDLESAYQKFPELNQAARKVLQVMYRQAEERAFLVRLTKASSRYAYFQQTKPDLLNRVSLKFIASHLGMTLETLSRLRGSILRPNAEAQEKRI</sequence>
<protein>
    <submittedName>
        <fullName evidence="2">Cyclic nucleotide-binding domain-containing protein</fullName>
    </submittedName>
</protein>
<keyword evidence="3" id="KW-1185">Reference proteome</keyword>
<dbReference type="AlphaFoldDB" id="A0A6I6G9H4"/>
<gene>
    <name evidence="2" type="ORF">GLV81_13765</name>
</gene>
<accession>A0A6I6G9H4</accession>
<name>A0A6I6G9H4_9BACT</name>